<organism evidence="1 2">
    <name type="scientific">Pseudolysobacter antarcticus</name>
    <dbReference type="NCBI Taxonomy" id="2511995"/>
    <lineage>
        <taxon>Bacteria</taxon>
        <taxon>Pseudomonadati</taxon>
        <taxon>Pseudomonadota</taxon>
        <taxon>Gammaproteobacteria</taxon>
        <taxon>Lysobacterales</taxon>
        <taxon>Rhodanobacteraceae</taxon>
        <taxon>Pseudolysobacter</taxon>
    </lineage>
</organism>
<evidence type="ECO:0000313" key="1">
    <source>
        <dbReference type="EMBL" id="QBB70470.1"/>
    </source>
</evidence>
<sequence length="64" mass="6849">MVLSSAAWRAHHGAHVTKVGLARALSRACFSRAGFSKAGFADWIFAEADSEHGDADHALQKVVK</sequence>
<dbReference type="Proteomes" id="UP000291562">
    <property type="component" value="Chromosome"/>
</dbReference>
<protein>
    <submittedName>
        <fullName evidence="1">Uncharacterized protein</fullName>
    </submittedName>
</protein>
<dbReference type="KEGG" id="xbc:ELE36_08875"/>
<accession>A0A411HJ95</accession>
<name>A0A411HJ95_9GAMM</name>
<dbReference type="EMBL" id="CP035704">
    <property type="protein sequence ID" value="QBB70470.1"/>
    <property type="molecule type" value="Genomic_DNA"/>
</dbReference>
<dbReference type="AlphaFoldDB" id="A0A411HJ95"/>
<reference evidence="1 2" key="1">
    <citation type="submission" date="2019-01" db="EMBL/GenBank/DDBJ databases">
        <title>Pseudolysobacter antarctica gen. nov., sp. nov., isolated from Fildes Peninsula, Antarctica.</title>
        <authorList>
            <person name="Wei Z."/>
            <person name="Peng F."/>
        </authorList>
    </citation>
    <scope>NUCLEOTIDE SEQUENCE [LARGE SCALE GENOMIC DNA]</scope>
    <source>
        <strain evidence="1 2">AQ6-296</strain>
    </source>
</reference>
<dbReference type="RefSeq" id="WP_129832728.1">
    <property type="nucleotide sequence ID" value="NZ_CP035704.1"/>
</dbReference>
<gene>
    <name evidence="1" type="ORF">ELE36_08875</name>
</gene>
<evidence type="ECO:0000313" key="2">
    <source>
        <dbReference type="Proteomes" id="UP000291562"/>
    </source>
</evidence>
<keyword evidence="2" id="KW-1185">Reference proteome</keyword>
<proteinExistence type="predicted"/>